<dbReference type="Proteomes" id="UP001168972">
    <property type="component" value="Unassembled WGS sequence"/>
</dbReference>
<dbReference type="PRINTS" id="PR00302">
    <property type="entry name" value="LUPUSLA"/>
</dbReference>
<keyword evidence="11" id="KW-0539">Nucleus</keyword>
<evidence type="ECO:0000259" key="16">
    <source>
        <dbReference type="PROSITE" id="PS50961"/>
    </source>
</evidence>
<dbReference type="Pfam" id="PF08777">
    <property type="entry name" value="RRM_3"/>
    <property type="match status" value="1"/>
</dbReference>
<dbReference type="GO" id="GO:0007283">
    <property type="term" value="P:spermatogenesis"/>
    <property type="evidence" value="ECO:0007669"/>
    <property type="project" value="UniProtKB-KW"/>
</dbReference>
<feature type="compositionally biased region" description="Basic residues" evidence="14">
    <location>
        <begin position="313"/>
        <end position="324"/>
    </location>
</feature>
<evidence type="ECO:0000256" key="13">
    <source>
        <dbReference type="PROSITE-ProRule" id="PRU00332"/>
    </source>
</evidence>
<dbReference type="Gene3D" id="1.10.10.10">
    <property type="entry name" value="Winged helix-like DNA-binding domain superfamily/Winged helix DNA-binding domain"/>
    <property type="match status" value="1"/>
</dbReference>
<evidence type="ECO:0000256" key="2">
    <source>
        <dbReference type="ARBA" id="ARBA00008680"/>
    </source>
</evidence>
<protein>
    <recommendedName>
        <fullName evidence="3">La-related protein 7</fullName>
    </recommendedName>
    <alternativeName>
        <fullName evidence="12">La ribonucleoprotein domain family member 7</fullName>
    </alternativeName>
</protein>
<evidence type="ECO:0000256" key="11">
    <source>
        <dbReference type="ARBA" id="ARBA00023242"/>
    </source>
</evidence>
<dbReference type="GO" id="GO:0006397">
    <property type="term" value="P:mRNA processing"/>
    <property type="evidence" value="ECO:0007669"/>
    <property type="project" value="UniProtKB-KW"/>
</dbReference>
<dbReference type="GO" id="GO:1990904">
    <property type="term" value="C:ribonucleoprotein complex"/>
    <property type="evidence" value="ECO:0007669"/>
    <property type="project" value="UniProtKB-UniRule"/>
</dbReference>
<proteinExistence type="inferred from homology"/>
<dbReference type="Gene3D" id="3.30.70.330">
    <property type="match status" value="2"/>
</dbReference>
<reference evidence="18" key="2">
    <citation type="submission" date="2023-03" db="EMBL/GenBank/DDBJ databases">
        <authorList>
            <person name="Inwood S.N."/>
            <person name="Skelly J.G."/>
            <person name="Guhlin J."/>
            <person name="Harrop T.W.R."/>
            <person name="Goldson S.G."/>
            <person name="Dearden P.K."/>
        </authorList>
    </citation>
    <scope>NUCLEOTIDE SEQUENCE</scope>
    <source>
        <strain evidence="18">Lincoln</strain>
        <tissue evidence="18">Whole body</tissue>
    </source>
</reference>
<comment type="similarity">
    <text evidence="2">Belongs to the LARP7 family.</text>
</comment>
<evidence type="ECO:0000313" key="18">
    <source>
        <dbReference type="EMBL" id="KAK0181812.1"/>
    </source>
</evidence>
<feature type="domain" description="XRRM" evidence="17">
    <location>
        <begin position="402"/>
        <end position="511"/>
    </location>
</feature>
<feature type="region of interest" description="Disordered" evidence="14">
    <location>
        <begin position="279"/>
        <end position="326"/>
    </location>
</feature>
<keyword evidence="10" id="KW-0508">mRNA splicing</keyword>
<evidence type="ECO:0000256" key="5">
    <source>
        <dbReference type="ARBA" id="ARBA00022782"/>
    </source>
</evidence>
<dbReference type="CDD" id="cd12290">
    <property type="entry name" value="RRM1_LARP7"/>
    <property type="match status" value="1"/>
</dbReference>
<dbReference type="GO" id="GO:0005654">
    <property type="term" value="C:nucleoplasm"/>
    <property type="evidence" value="ECO:0007669"/>
    <property type="project" value="UniProtKB-SubCell"/>
</dbReference>
<dbReference type="SMART" id="SM00360">
    <property type="entry name" value="RRM"/>
    <property type="match status" value="1"/>
</dbReference>
<feature type="domain" description="HTH La-type RNA-binding" evidence="16">
    <location>
        <begin position="47"/>
        <end position="136"/>
    </location>
</feature>
<dbReference type="InterPro" id="IPR014886">
    <property type="entry name" value="La_xRRM"/>
</dbReference>
<sequence length="522" mass="60505">MVMEEQKGSSGLAAESVLVPKVNHTLLAANTETMNQEKDTMRSGKPRLRKKALHAQILKQMEFYFSDANLSKDRFLGNLINIDPYVDLNVFLRCNKIRELTLDKTRIAKALQTSAILSLSEDKTKVCRTTAINSRENCDAYTIYVQGLPPNTDHAWLNNIFSEYGSVAYVSIPRYKNNRKLKGFAFIEFETIEGAEKCLKAFQEKNCILPPHTDPNELLSITTFSEDDPPNELDDDSLGSKPIAQKIKISKRSAQFENDLEHEGDNKKFKKARLQSVNNEKIESDGEALDENTNVDGMNIDDDKDDNGEKDEKRKKSRRRKRRGRAEQPDIIDFGLHIMAKKDWKKLRNKYLQLQRNKMKQLKQHLRKTRWNQLSTHDRRDKKEIEEPIKEMKEPMSTPKFMYAEGLIVKIELDELCSNPKSLKHEFRGETGIQYIDVKEGTNDAYIRCDTAATAKNFIKKYGKEKTLTILYGEEETAYWNKMEKDREEKLGKKDRVKQRGRDKLLKKAEKELGKHIKFDEV</sequence>
<dbReference type="CDD" id="cd07323">
    <property type="entry name" value="LAM"/>
    <property type="match status" value="1"/>
</dbReference>
<keyword evidence="5" id="KW-0221">Differentiation</keyword>
<dbReference type="GO" id="GO:0030154">
    <property type="term" value="P:cell differentiation"/>
    <property type="evidence" value="ECO:0007669"/>
    <property type="project" value="UniProtKB-KW"/>
</dbReference>
<evidence type="ECO:0000256" key="3">
    <source>
        <dbReference type="ARBA" id="ARBA00015867"/>
    </source>
</evidence>
<comment type="caution">
    <text evidence="18">The sequence shown here is derived from an EMBL/GenBank/DDBJ whole genome shotgun (WGS) entry which is preliminary data.</text>
</comment>
<evidence type="ECO:0000256" key="4">
    <source>
        <dbReference type="ARBA" id="ARBA00022664"/>
    </source>
</evidence>
<accession>A0AA39L1T8</accession>
<organism evidence="18 19">
    <name type="scientific">Microctonus hyperodae</name>
    <name type="common">Parasitoid wasp</name>
    <dbReference type="NCBI Taxonomy" id="165561"/>
    <lineage>
        <taxon>Eukaryota</taxon>
        <taxon>Metazoa</taxon>
        <taxon>Ecdysozoa</taxon>
        <taxon>Arthropoda</taxon>
        <taxon>Hexapoda</taxon>
        <taxon>Insecta</taxon>
        <taxon>Pterygota</taxon>
        <taxon>Neoptera</taxon>
        <taxon>Endopterygota</taxon>
        <taxon>Hymenoptera</taxon>
        <taxon>Apocrita</taxon>
        <taxon>Ichneumonoidea</taxon>
        <taxon>Braconidae</taxon>
        <taxon>Euphorinae</taxon>
        <taxon>Microctonus</taxon>
    </lineage>
</organism>
<comment type="subcellular location">
    <subcellularLocation>
        <location evidence="1">Nucleus</location>
        <location evidence="1">Nucleoplasm</location>
    </subcellularLocation>
</comment>
<dbReference type="PROSITE" id="PS51939">
    <property type="entry name" value="XRRM"/>
    <property type="match status" value="1"/>
</dbReference>
<dbReference type="InterPro" id="IPR006630">
    <property type="entry name" value="La_HTH"/>
</dbReference>
<evidence type="ECO:0000256" key="1">
    <source>
        <dbReference type="ARBA" id="ARBA00004642"/>
    </source>
</evidence>
<dbReference type="Pfam" id="PF05383">
    <property type="entry name" value="La"/>
    <property type="match status" value="1"/>
</dbReference>
<evidence type="ECO:0000259" key="15">
    <source>
        <dbReference type="PROSITE" id="PS50102"/>
    </source>
</evidence>
<dbReference type="InterPro" id="IPR035979">
    <property type="entry name" value="RBD_domain_sf"/>
</dbReference>
<evidence type="ECO:0000256" key="14">
    <source>
        <dbReference type="SAM" id="MobiDB-lite"/>
    </source>
</evidence>
<dbReference type="InterPro" id="IPR036388">
    <property type="entry name" value="WH-like_DNA-bd_sf"/>
</dbReference>
<dbReference type="GO" id="GO:0003723">
    <property type="term" value="F:RNA binding"/>
    <property type="evidence" value="ECO:0007669"/>
    <property type="project" value="UniProtKB-UniRule"/>
</dbReference>
<dbReference type="InterPro" id="IPR002344">
    <property type="entry name" value="Lupus_La"/>
</dbReference>
<dbReference type="InterPro" id="IPR036390">
    <property type="entry name" value="WH_DNA-bd_sf"/>
</dbReference>
<dbReference type="GO" id="GO:0008380">
    <property type="term" value="P:RNA splicing"/>
    <property type="evidence" value="ECO:0007669"/>
    <property type="project" value="UniProtKB-KW"/>
</dbReference>
<evidence type="ECO:0000259" key="17">
    <source>
        <dbReference type="PROSITE" id="PS51939"/>
    </source>
</evidence>
<dbReference type="EMBL" id="JAQQBR010000001">
    <property type="protein sequence ID" value="KAK0181812.1"/>
    <property type="molecule type" value="Genomic_DNA"/>
</dbReference>
<evidence type="ECO:0000256" key="8">
    <source>
        <dbReference type="ARBA" id="ARBA00023015"/>
    </source>
</evidence>
<feature type="domain" description="RRM" evidence="15">
    <location>
        <begin position="141"/>
        <end position="254"/>
    </location>
</feature>
<keyword evidence="4" id="KW-0507">mRNA processing</keyword>
<name>A0AA39L1T8_MICHY</name>
<dbReference type="SUPFAM" id="SSF46785">
    <property type="entry name" value="Winged helix' DNA-binding domain"/>
    <property type="match status" value="1"/>
</dbReference>
<feature type="compositionally biased region" description="Acidic residues" evidence="14">
    <location>
        <begin position="299"/>
        <end position="309"/>
    </location>
</feature>
<dbReference type="PROSITE" id="PS50961">
    <property type="entry name" value="HTH_LA"/>
    <property type="match status" value="1"/>
</dbReference>
<dbReference type="InterPro" id="IPR012677">
    <property type="entry name" value="Nucleotide-bd_a/b_plait_sf"/>
</dbReference>
<dbReference type="AlphaFoldDB" id="A0AA39L1T8"/>
<dbReference type="PROSITE" id="PS50102">
    <property type="entry name" value="RRM"/>
    <property type="match status" value="1"/>
</dbReference>
<evidence type="ECO:0000256" key="10">
    <source>
        <dbReference type="ARBA" id="ARBA00023187"/>
    </source>
</evidence>
<keyword evidence="8" id="KW-0805">Transcription regulation</keyword>
<dbReference type="Pfam" id="PF00076">
    <property type="entry name" value="RRM_1"/>
    <property type="match status" value="1"/>
</dbReference>
<gene>
    <name evidence="18" type="ORF">PV327_000008</name>
</gene>
<reference evidence="18" key="1">
    <citation type="journal article" date="2023" name="bioRxiv">
        <title>Scaffold-level genome assemblies of two parasitoid biocontrol wasps reveal the parthenogenesis mechanism and an associated novel virus.</title>
        <authorList>
            <person name="Inwood S."/>
            <person name="Skelly J."/>
            <person name="Guhlin J."/>
            <person name="Harrop T."/>
            <person name="Goldson S."/>
            <person name="Dearden P."/>
        </authorList>
    </citation>
    <scope>NUCLEOTIDE SEQUENCE</scope>
    <source>
        <strain evidence="18">Lincoln</strain>
        <tissue evidence="18">Whole body</tissue>
    </source>
</reference>
<dbReference type="InterPro" id="IPR000504">
    <property type="entry name" value="RRM_dom"/>
</dbReference>
<evidence type="ECO:0000313" key="19">
    <source>
        <dbReference type="Proteomes" id="UP001168972"/>
    </source>
</evidence>
<evidence type="ECO:0000256" key="12">
    <source>
        <dbReference type="ARBA" id="ARBA00029640"/>
    </source>
</evidence>
<dbReference type="PANTHER" id="PTHR22792">
    <property type="entry name" value="LUPUS LA PROTEIN-RELATED"/>
    <property type="match status" value="1"/>
</dbReference>
<keyword evidence="6" id="KW-0744">Spermatogenesis</keyword>
<dbReference type="PANTHER" id="PTHR22792:SF62">
    <property type="entry name" value="LA-RELATED PROTEIN 7"/>
    <property type="match status" value="1"/>
</dbReference>
<keyword evidence="9" id="KW-0804">Transcription</keyword>
<keyword evidence="7 13" id="KW-0694">RNA-binding</keyword>
<dbReference type="InterPro" id="IPR034887">
    <property type="entry name" value="LARP7_RRM1"/>
</dbReference>
<evidence type="ECO:0000256" key="7">
    <source>
        <dbReference type="ARBA" id="ARBA00022884"/>
    </source>
</evidence>
<evidence type="ECO:0000256" key="9">
    <source>
        <dbReference type="ARBA" id="ARBA00023163"/>
    </source>
</evidence>
<dbReference type="SUPFAM" id="SSF54928">
    <property type="entry name" value="RNA-binding domain, RBD"/>
    <property type="match status" value="1"/>
</dbReference>
<evidence type="ECO:0000256" key="6">
    <source>
        <dbReference type="ARBA" id="ARBA00022871"/>
    </source>
</evidence>
<dbReference type="SMART" id="SM00715">
    <property type="entry name" value="LA"/>
    <property type="match status" value="1"/>
</dbReference>
<dbReference type="InterPro" id="IPR045180">
    <property type="entry name" value="La_dom_prot"/>
</dbReference>
<keyword evidence="19" id="KW-1185">Reference proteome</keyword>